<feature type="transmembrane region" description="Helical" evidence="1">
    <location>
        <begin position="117"/>
        <end position="135"/>
    </location>
</feature>
<keyword evidence="1" id="KW-0472">Membrane</keyword>
<comment type="caution">
    <text evidence="2">The sequence shown here is derived from an EMBL/GenBank/DDBJ whole genome shotgun (WGS) entry which is preliminary data.</text>
</comment>
<protein>
    <recommendedName>
        <fullName evidence="4">BA14K family protein</fullName>
    </recommendedName>
</protein>
<keyword evidence="1" id="KW-0812">Transmembrane</keyword>
<gene>
    <name evidence="2" type="ORF">CIT31_09755</name>
</gene>
<name>A0A271KKU2_9HYPH</name>
<sequence>MPHHHRRALAHCRQRSIRIDGHQVHIDDVLHIRIPSDLAAERFQAIASGERSSRGSLANGRTDSFNADQIQTPICPSNVRGRLETICSAWNNFGSIAFRVDEMTTFRIRQIATSEDSIMRFLSGIATSLVATFALTSTVPVDAAPIFVPRAQGAQSDVIQVRDGWYRGYRGYRHYRPGYHRHNDFWFPAGAFVAGALLGSVIANNNGYHGGYYRSGFYGDPYYGGPYYGGPYYGDRYYADRYYAEPYYGDTYHSNRSYRPCSPREADSGNCY</sequence>
<dbReference type="Proteomes" id="UP000215931">
    <property type="component" value="Unassembled WGS sequence"/>
</dbReference>
<dbReference type="EMBL" id="NPKH01000018">
    <property type="protein sequence ID" value="PAP95625.1"/>
    <property type="molecule type" value="Genomic_DNA"/>
</dbReference>
<evidence type="ECO:0000313" key="3">
    <source>
        <dbReference type="Proteomes" id="UP000215931"/>
    </source>
</evidence>
<accession>A0A271KKU2</accession>
<evidence type="ECO:0000256" key="1">
    <source>
        <dbReference type="SAM" id="Phobius"/>
    </source>
</evidence>
<keyword evidence="1" id="KW-1133">Transmembrane helix</keyword>
<keyword evidence="3" id="KW-1185">Reference proteome</keyword>
<feature type="transmembrane region" description="Helical" evidence="1">
    <location>
        <begin position="185"/>
        <end position="204"/>
    </location>
</feature>
<reference evidence="2 3" key="1">
    <citation type="submission" date="2017-08" db="EMBL/GenBank/DDBJ databases">
        <title>Mesorhizobium wenxinae sp. nov., a novel rhizobial species isolated from root nodules of chickpea (Cicer arietinum L.).</title>
        <authorList>
            <person name="Zhang J."/>
        </authorList>
    </citation>
    <scope>NUCLEOTIDE SEQUENCE [LARGE SCALE GENOMIC DNA]</scope>
    <source>
        <strain evidence="3">WYCCWR 10019</strain>
    </source>
</reference>
<evidence type="ECO:0008006" key="4">
    <source>
        <dbReference type="Google" id="ProtNLM"/>
    </source>
</evidence>
<dbReference type="AlphaFoldDB" id="A0A271KKU2"/>
<evidence type="ECO:0000313" key="2">
    <source>
        <dbReference type="EMBL" id="PAP95625.1"/>
    </source>
</evidence>
<organism evidence="2 3">
    <name type="scientific">Mesorhizobium wenxiniae</name>
    <dbReference type="NCBI Taxonomy" id="2014805"/>
    <lineage>
        <taxon>Bacteria</taxon>
        <taxon>Pseudomonadati</taxon>
        <taxon>Pseudomonadota</taxon>
        <taxon>Alphaproteobacteria</taxon>
        <taxon>Hyphomicrobiales</taxon>
        <taxon>Phyllobacteriaceae</taxon>
        <taxon>Mesorhizobium</taxon>
    </lineage>
</organism>
<proteinExistence type="predicted"/>